<dbReference type="InterPro" id="IPR040676">
    <property type="entry name" value="DUF5641"/>
</dbReference>
<evidence type="ECO:0000259" key="1">
    <source>
        <dbReference type="Pfam" id="PF18701"/>
    </source>
</evidence>
<reference evidence="2 3" key="1">
    <citation type="journal article" date="2019" name="Sci. Rep.">
        <title>Orb-weaving spider Araneus ventricosus genome elucidates the spidroin gene catalogue.</title>
        <authorList>
            <person name="Kono N."/>
            <person name="Nakamura H."/>
            <person name="Ohtoshi R."/>
            <person name="Moran D.A.P."/>
            <person name="Shinohara A."/>
            <person name="Yoshida Y."/>
            <person name="Fujiwara M."/>
            <person name="Mori M."/>
            <person name="Tomita M."/>
            <person name="Arakawa K."/>
        </authorList>
    </citation>
    <scope>NUCLEOTIDE SEQUENCE [LARGE SCALE GENOMIC DNA]</scope>
</reference>
<dbReference type="PANTHER" id="PTHR47331">
    <property type="entry name" value="PHD-TYPE DOMAIN-CONTAINING PROTEIN"/>
    <property type="match status" value="1"/>
</dbReference>
<accession>A0A4Y2IDP8</accession>
<name>A0A4Y2IDP8_ARAVE</name>
<evidence type="ECO:0000313" key="3">
    <source>
        <dbReference type="Proteomes" id="UP000499080"/>
    </source>
</evidence>
<dbReference type="EMBL" id="BGPR01002580">
    <property type="protein sequence ID" value="GBM75821.1"/>
    <property type="molecule type" value="Genomic_DNA"/>
</dbReference>
<protein>
    <recommendedName>
        <fullName evidence="1">DUF5641 domain-containing protein</fullName>
    </recommendedName>
</protein>
<dbReference type="Pfam" id="PF18701">
    <property type="entry name" value="DUF5641"/>
    <property type="match status" value="1"/>
</dbReference>
<proteinExistence type="predicted"/>
<gene>
    <name evidence="2" type="ORF">AVEN_8429_1</name>
</gene>
<dbReference type="Proteomes" id="UP000499080">
    <property type="component" value="Unassembled WGS sequence"/>
</dbReference>
<dbReference type="OrthoDB" id="10049357at2759"/>
<dbReference type="AlphaFoldDB" id="A0A4Y2IDP8"/>
<feature type="domain" description="DUF5641" evidence="1">
    <location>
        <begin position="54"/>
        <end position="147"/>
    </location>
</feature>
<organism evidence="2 3">
    <name type="scientific">Araneus ventricosus</name>
    <name type="common">Orbweaver spider</name>
    <name type="synonym">Epeira ventricosa</name>
    <dbReference type="NCBI Taxonomy" id="182803"/>
    <lineage>
        <taxon>Eukaryota</taxon>
        <taxon>Metazoa</taxon>
        <taxon>Ecdysozoa</taxon>
        <taxon>Arthropoda</taxon>
        <taxon>Chelicerata</taxon>
        <taxon>Arachnida</taxon>
        <taxon>Araneae</taxon>
        <taxon>Araneomorphae</taxon>
        <taxon>Entelegynae</taxon>
        <taxon>Araneoidea</taxon>
        <taxon>Araneidae</taxon>
        <taxon>Araneus</taxon>
    </lineage>
</organism>
<sequence>MGNLLSDRITPSRPFSKVGMDFAGPFLTKPNLPRSPPLLEIPDSNHEGDLQLTSRWHLIQTIKQNLWKRWTRDYLHHLQRKPRCTRLDPELQVGDLVVIHESASPPLAWRLGRIKETYPGPDGLVQVVLIHTQDGDIKRPIVRVTKLISDKLTHAAARSMLNLR</sequence>
<comment type="caution">
    <text evidence="2">The sequence shown here is derived from an EMBL/GenBank/DDBJ whole genome shotgun (WGS) entry which is preliminary data.</text>
</comment>
<keyword evidence="3" id="KW-1185">Reference proteome</keyword>
<evidence type="ECO:0000313" key="2">
    <source>
        <dbReference type="EMBL" id="GBM75821.1"/>
    </source>
</evidence>